<proteinExistence type="predicted"/>
<evidence type="ECO:0000313" key="3">
    <source>
        <dbReference type="Proteomes" id="UP000183104"/>
    </source>
</evidence>
<dbReference type="PANTHER" id="PTHR14859:SF15">
    <property type="entry name" value="ENDONUCLEASE_EXONUCLEASE_PHOSPHATASE DOMAIN-CONTAINING PROTEIN"/>
    <property type="match status" value="1"/>
</dbReference>
<accession>A0A1G5CIX0</accession>
<keyword evidence="2" id="KW-0540">Nuclease</keyword>
<gene>
    <name evidence="2" type="ORF">SAMN05661077_1075</name>
</gene>
<evidence type="ECO:0000259" key="1">
    <source>
        <dbReference type="Pfam" id="PF03372"/>
    </source>
</evidence>
<evidence type="ECO:0000313" key="2">
    <source>
        <dbReference type="EMBL" id="SCY02264.1"/>
    </source>
</evidence>
<dbReference type="GO" id="GO:0016020">
    <property type="term" value="C:membrane"/>
    <property type="evidence" value="ECO:0007669"/>
    <property type="project" value="GOC"/>
</dbReference>
<dbReference type="GO" id="GO:0004519">
    <property type="term" value="F:endonuclease activity"/>
    <property type="evidence" value="ECO:0007669"/>
    <property type="project" value="UniProtKB-KW"/>
</dbReference>
<dbReference type="GO" id="GO:0004527">
    <property type="term" value="F:exonuclease activity"/>
    <property type="evidence" value="ECO:0007669"/>
    <property type="project" value="UniProtKB-KW"/>
</dbReference>
<organism evidence="2 3">
    <name type="scientific">Thiohalorhabdus denitrificans</name>
    <dbReference type="NCBI Taxonomy" id="381306"/>
    <lineage>
        <taxon>Bacteria</taxon>
        <taxon>Pseudomonadati</taxon>
        <taxon>Pseudomonadota</taxon>
        <taxon>Gammaproteobacteria</taxon>
        <taxon>Thiohalorhabdales</taxon>
        <taxon>Thiohalorhabdaceae</taxon>
        <taxon>Thiohalorhabdus</taxon>
    </lineage>
</organism>
<dbReference type="SUPFAM" id="SSF56219">
    <property type="entry name" value="DNase I-like"/>
    <property type="match status" value="1"/>
</dbReference>
<reference evidence="3" key="1">
    <citation type="submission" date="2016-10" db="EMBL/GenBank/DDBJ databases">
        <authorList>
            <person name="Varghese N."/>
        </authorList>
    </citation>
    <scope>NUCLEOTIDE SEQUENCE [LARGE SCALE GENOMIC DNA]</scope>
    <source>
        <strain evidence="3">HL 19</strain>
    </source>
</reference>
<keyword evidence="3" id="KW-1185">Reference proteome</keyword>
<name>A0A1G5CIX0_9GAMM</name>
<dbReference type="GO" id="GO:0006506">
    <property type="term" value="P:GPI anchor biosynthetic process"/>
    <property type="evidence" value="ECO:0007669"/>
    <property type="project" value="TreeGrafter"/>
</dbReference>
<keyword evidence="2" id="KW-0269">Exonuclease</keyword>
<protein>
    <submittedName>
        <fullName evidence="2">Metal-dependent hydrolase, endonuclease/exonuclease/phosphatase family</fullName>
    </submittedName>
</protein>
<dbReference type="EMBL" id="FMUN01000002">
    <property type="protein sequence ID" value="SCY02264.1"/>
    <property type="molecule type" value="Genomic_DNA"/>
</dbReference>
<dbReference type="InterPro" id="IPR051916">
    <property type="entry name" value="GPI-anchor_lipid_remodeler"/>
</dbReference>
<dbReference type="InterPro" id="IPR005135">
    <property type="entry name" value="Endo/exonuclease/phosphatase"/>
</dbReference>
<feature type="domain" description="Endonuclease/exonuclease/phosphatase" evidence="1">
    <location>
        <begin position="17"/>
        <end position="232"/>
    </location>
</feature>
<dbReference type="Proteomes" id="UP000183104">
    <property type="component" value="Unassembled WGS sequence"/>
</dbReference>
<dbReference type="Gene3D" id="3.60.10.10">
    <property type="entry name" value="Endonuclease/exonuclease/phosphatase"/>
    <property type="match status" value="1"/>
</dbReference>
<sequence>MAEGGRPGDDRVGVRVATYNIHKGVGRDRRRDPGRIAAVIRNLGAGVLALQEVDTRQGHLPWVHEMDYLAETSGYTAVVGPTHTRYDYHFGNVVLSAHPVSAVRHVDLSIYRREPRGALELELQVHGTPLRVVATHLGLYPGERLRQVRWLLEHLGGVPAEPTVLLGDLNEWLPWARSLRLLHRVFGRSPGPPSFPAAFPVLALDRIWAHPREGLEDVRAWNTPHARGASDHLPVTAHFEFSRAGVSADDRYRSPAPAPRDRAVPR</sequence>
<dbReference type="InterPro" id="IPR036691">
    <property type="entry name" value="Endo/exonu/phosph_ase_sf"/>
</dbReference>
<dbReference type="Pfam" id="PF03372">
    <property type="entry name" value="Exo_endo_phos"/>
    <property type="match status" value="1"/>
</dbReference>
<dbReference type="AlphaFoldDB" id="A0A1G5CIX0"/>
<keyword evidence="2" id="KW-0255">Endonuclease</keyword>
<keyword evidence="2" id="KW-0378">Hydrolase</keyword>
<dbReference type="RefSeq" id="WP_074471271.1">
    <property type="nucleotide sequence ID" value="NZ_FMUN01000002.1"/>
</dbReference>
<dbReference type="PANTHER" id="PTHR14859">
    <property type="entry name" value="CALCOFLUOR WHITE HYPERSENSITIVE PROTEIN PRECURSOR"/>
    <property type="match status" value="1"/>
</dbReference>